<evidence type="ECO:0000259" key="7">
    <source>
        <dbReference type="Pfam" id="PF00535"/>
    </source>
</evidence>
<reference evidence="9" key="1">
    <citation type="submission" date="2022-12" db="EMBL/GenBank/DDBJ databases">
        <title>New Phytohabitans aurantiacus sp. RD004123 nov., an actinomycete isolated from soil.</title>
        <authorList>
            <person name="Triningsih D.W."/>
            <person name="Harunari E."/>
            <person name="Igarashi Y."/>
        </authorList>
    </citation>
    <scope>NUCLEOTIDE SEQUENCE</scope>
    <source>
        <strain evidence="9">RD004123</strain>
    </source>
</reference>
<comment type="subcellular location">
    <subcellularLocation>
        <location evidence="1">Membrane</location>
        <topology evidence="1">Multi-pass membrane protein</topology>
    </subcellularLocation>
</comment>
<name>A0ABQ5QTA3_9ACTN</name>
<dbReference type="InterPro" id="IPR050256">
    <property type="entry name" value="Glycosyltransferase_2"/>
</dbReference>
<dbReference type="InterPro" id="IPR001173">
    <property type="entry name" value="Glyco_trans_2-like"/>
</dbReference>
<accession>A0ABQ5QTA3</accession>
<evidence type="ECO:0000256" key="3">
    <source>
        <dbReference type="ARBA" id="ARBA00022692"/>
    </source>
</evidence>
<keyword evidence="4 6" id="KW-1133">Transmembrane helix</keyword>
<feature type="transmembrane region" description="Helical" evidence="6">
    <location>
        <begin position="285"/>
        <end position="305"/>
    </location>
</feature>
<dbReference type="GO" id="GO:0016740">
    <property type="term" value="F:transferase activity"/>
    <property type="evidence" value="ECO:0007669"/>
    <property type="project" value="UniProtKB-KW"/>
</dbReference>
<dbReference type="CDD" id="cd04179">
    <property type="entry name" value="DPM_DPG-synthase_like"/>
    <property type="match status" value="1"/>
</dbReference>
<evidence type="ECO:0000256" key="5">
    <source>
        <dbReference type="ARBA" id="ARBA00023136"/>
    </source>
</evidence>
<dbReference type="PANTHER" id="PTHR48090:SF6">
    <property type="entry name" value="SLR5056 PROTEIN"/>
    <property type="match status" value="1"/>
</dbReference>
<dbReference type="InterPro" id="IPR029044">
    <property type="entry name" value="Nucleotide-diphossugar_trans"/>
</dbReference>
<comment type="similarity">
    <text evidence="2">Belongs to the glycosyltransferase 2 family.</text>
</comment>
<dbReference type="Pfam" id="PF00535">
    <property type="entry name" value="Glycos_transf_2"/>
    <property type="match status" value="1"/>
</dbReference>
<dbReference type="SUPFAM" id="SSF53448">
    <property type="entry name" value="Nucleotide-diphospho-sugar transferases"/>
    <property type="match status" value="1"/>
</dbReference>
<keyword evidence="3 6" id="KW-0812">Transmembrane</keyword>
<keyword evidence="10" id="KW-1185">Reference proteome</keyword>
<dbReference type="InterPro" id="IPR007267">
    <property type="entry name" value="GtrA_DPMS_TM"/>
</dbReference>
<evidence type="ECO:0000313" key="10">
    <source>
        <dbReference type="Proteomes" id="UP001144280"/>
    </source>
</evidence>
<feature type="domain" description="Glycosyltransferase 2-like" evidence="7">
    <location>
        <begin position="3"/>
        <end position="138"/>
    </location>
</feature>
<organism evidence="9 10">
    <name type="scientific">Phytohabitans aurantiacus</name>
    <dbReference type="NCBI Taxonomy" id="3016789"/>
    <lineage>
        <taxon>Bacteria</taxon>
        <taxon>Bacillati</taxon>
        <taxon>Actinomycetota</taxon>
        <taxon>Actinomycetes</taxon>
        <taxon>Micromonosporales</taxon>
        <taxon>Micromonosporaceae</taxon>
    </lineage>
</organism>
<proteinExistence type="inferred from homology"/>
<feature type="domain" description="GtrA/DPMS transmembrane" evidence="8">
    <location>
        <begin position="221"/>
        <end position="334"/>
    </location>
</feature>
<comment type="caution">
    <text evidence="9">The sequence shown here is derived from an EMBL/GenBank/DDBJ whole genome shotgun (WGS) entry which is preliminary data.</text>
</comment>
<sequence>MIVLIPAYEPDHRLVTLVGSLRAAVPDARVVAVDDGSGPAYRPVFDAAENLGCTVLRHPVNKGKGHALKSGFRYIASAHRGDDVVCADADGQHTVGDILRVADRVRRAGHLVLGSRRFTGTVPLRSRLGNAVTRVLFSAATGRHVRDTQTGLRAYPGSMLGWLQRVPGDRFEYEMNVLLEAAQDNQAVTETDIATIYLEQNRSSHFRPLVDSLRVYRPLLRFSASSLLAFAVDTVGLLALYAMTGALLPSVLGARALSSTVNFLVNKRFVFNHGKVPWRATATRYWMLVLSLLAANFLLIDGLTAAGVPLLPAKLGTEAALFAVSYLVQRRLVFAGSKPRDSALSDR</sequence>
<feature type="transmembrane region" description="Helical" evidence="6">
    <location>
        <begin position="219"/>
        <end position="241"/>
    </location>
</feature>
<evidence type="ECO:0000259" key="8">
    <source>
        <dbReference type="Pfam" id="PF04138"/>
    </source>
</evidence>
<evidence type="ECO:0000256" key="6">
    <source>
        <dbReference type="SAM" id="Phobius"/>
    </source>
</evidence>
<dbReference type="EMBL" id="BSDI01000007">
    <property type="protein sequence ID" value="GLH96944.1"/>
    <property type="molecule type" value="Genomic_DNA"/>
</dbReference>
<evidence type="ECO:0000256" key="2">
    <source>
        <dbReference type="ARBA" id="ARBA00006739"/>
    </source>
</evidence>
<evidence type="ECO:0000256" key="4">
    <source>
        <dbReference type="ARBA" id="ARBA00022989"/>
    </source>
</evidence>
<dbReference type="Pfam" id="PF04138">
    <property type="entry name" value="GtrA_DPMS_TM"/>
    <property type="match status" value="1"/>
</dbReference>
<gene>
    <name evidence="9" type="ORF">Pa4123_22180</name>
</gene>
<dbReference type="PANTHER" id="PTHR48090">
    <property type="entry name" value="UNDECAPRENYL-PHOSPHATE 4-DEOXY-4-FORMAMIDO-L-ARABINOSE TRANSFERASE-RELATED"/>
    <property type="match status" value="1"/>
</dbReference>
<keyword evidence="9" id="KW-0808">Transferase</keyword>
<evidence type="ECO:0000256" key="1">
    <source>
        <dbReference type="ARBA" id="ARBA00004141"/>
    </source>
</evidence>
<dbReference type="Proteomes" id="UP001144280">
    <property type="component" value="Unassembled WGS sequence"/>
</dbReference>
<protein>
    <submittedName>
        <fullName evidence="9">Glycosyl transferase</fullName>
    </submittedName>
</protein>
<dbReference type="Gene3D" id="3.90.550.10">
    <property type="entry name" value="Spore Coat Polysaccharide Biosynthesis Protein SpsA, Chain A"/>
    <property type="match status" value="1"/>
</dbReference>
<keyword evidence="5 6" id="KW-0472">Membrane</keyword>
<evidence type="ECO:0000313" key="9">
    <source>
        <dbReference type="EMBL" id="GLH96944.1"/>
    </source>
</evidence>